<protein>
    <submittedName>
        <fullName evidence="2">CHRD domain-containing protein</fullName>
    </submittedName>
</protein>
<evidence type="ECO:0000259" key="1">
    <source>
        <dbReference type="PROSITE" id="PS50933"/>
    </source>
</evidence>
<accession>A0ABY4GAL5</accession>
<dbReference type="EMBL" id="CP095061">
    <property type="protein sequence ID" value="UOQ67941.1"/>
    <property type="molecule type" value="Genomic_DNA"/>
</dbReference>
<reference evidence="2" key="1">
    <citation type="submission" date="2022-04" db="EMBL/GenBank/DDBJ databases">
        <title>Hymenobacter sp. isolated from the air.</title>
        <authorList>
            <person name="Won M."/>
            <person name="Lee C.-M."/>
            <person name="Woen H.-Y."/>
            <person name="Kwon S.-W."/>
        </authorList>
    </citation>
    <scope>NUCLEOTIDE SEQUENCE</scope>
    <source>
        <strain evidence="2">5420S-77</strain>
    </source>
</reference>
<keyword evidence="3" id="KW-1185">Reference proteome</keyword>
<sequence length="173" mass="18799">MGQKLTHLLTGLLIVLLSVSSRADHLRAHLLLGSTLDGAQEVPAVTTGARGAVSFTLNATRDTLFISGAFSGLSGPIIMAHTHLGFRGVAGPVVTDLFRFIRGNRIQGYLTGADIDRGKLDRYLRGGYYLNVHTAANPGGRFEGRLSWKRTRNLWLALQAPKKCHLLLPMPWG</sequence>
<dbReference type="RefSeq" id="WP_245124289.1">
    <property type="nucleotide sequence ID" value="NZ_CP095061.1"/>
</dbReference>
<dbReference type="InterPro" id="IPR010895">
    <property type="entry name" value="CHRD"/>
</dbReference>
<evidence type="ECO:0000313" key="2">
    <source>
        <dbReference type="EMBL" id="UOQ67941.1"/>
    </source>
</evidence>
<feature type="domain" description="CHRD" evidence="1">
    <location>
        <begin position="28"/>
        <end position="151"/>
    </location>
</feature>
<dbReference type="SMART" id="SM00754">
    <property type="entry name" value="CHRD"/>
    <property type="match status" value="1"/>
</dbReference>
<name>A0ABY4GAL5_9BACT</name>
<dbReference type="Proteomes" id="UP000830401">
    <property type="component" value="Chromosome"/>
</dbReference>
<evidence type="ECO:0000313" key="3">
    <source>
        <dbReference type="Proteomes" id="UP000830401"/>
    </source>
</evidence>
<proteinExistence type="predicted"/>
<dbReference type="Pfam" id="PF07452">
    <property type="entry name" value="CHRD"/>
    <property type="match status" value="1"/>
</dbReference>
<organism evidence="2 3">
    <name type="scientific">Hymenobacter volaticus</name>
    <dbReference type="NCBI Taxonomy" id="2932254"/>
    <lineage>
        <taxon>Bacteria</taxon>
        <taxon>Pseudomonadati</taxon>
        <taxon>Bacteroidota</taxon>
        <taxon>Cytophagia</taxon>
        <taxon>Cytophagales</taxon>
        <taxon>Hymenobacteraceae</taxon>
        <taxon>Hymenobacter</taxon>
    </lineage>
</organism>
<gene>
    <name evidence="2" type="ORF">MUN86_08825</name>
</gene>
<dbReference type="PROSITE" id="PS50933">
    <property type="entry name" value="CHRD"/>
    <property type="match status" value="1"/>
</dbReference>